<dbReference type="EMBL" id="JAIULA010000006">
    <property type="protein sequence ID" value="MCP0886541.1"/>
    <property type="molecule type" value="Genomic_DNA"/>
</dbReference>
<dbReference type="SUPFAM" id="SSF117396">
    <property type="entry name" value="TM1631-like"/>
    <property type="match status" value="1"/>
</dbReference>
<gene>
    <name evidence="1" type="ORF">LB941_04215</name>
</gene>
<dbReference type="InterPro" id="IPR002763">
    <property type="entry name" value="DUF72"/>
</dbReference>
<dbReference type="Gene3D" id="3.20.20.410">
    <property type="entry name" value="Protein of unknown function UPF0759"/>
    <property type="match status" value="1"/>
</dbReference>
<proteinExistence type="predicted"/>
<organism evidence="1 2">
    <name type="scientific">Ligilactobacillus ubinensis</name>
    <dbReference type="NCBI Taxonomy" id="2876789"/>
    <lineage>
        <taxon>Bacteria</taxon>
        <taxon>Bacillati</taxon>
        <taxon>Bacillota</taxon>
        <taxon>Bacilli</taxon>
        <taxon>Lactobacillales</taxon>
        <taxon>Lactobacillaceae</taxon>
        <taxon>Ligilactobacillus</taxon>
    </lineage>
</organism>
<name>A0A9X2FIN6_9LACO</name>
<dbReference type="AlphaFoldDB" id="A0A9X2FIN6"/>
<accession>A0A9X2FIN6</accession>
<evidence type="ECO:0000313" key="2">
    <source>
        <dbReference type="Proteomes" id="UP001139006"/>
    </source>
</evidence>
<sequence length="282" mass="32748">MITIGLTTWSEHTTLVKDEKRAVSLEEYAAYFPVVEVDTFFYGLPRLETVQKWQKQVPRNFQFIVKANKGLTKHPGENLTGKLLQQRFIDFKKSIGSLIRDKQLKTILLQFPPFFRATKENVAYLHYIREQLVGLPLSLELRNQSWFEEGIKESLIKFCLDKQYTLVAVDEPTNTLASIPFVLTKTNPELLLVRLHGRNERGWNASGKEWRKQRTLYKYNLAELTELKEQLVLYEQDVKDICVIFNNNAGGDAAPNALELQRIMQVKFDNLGKKPPEQLDLF</sequence>
<keyword evidence="2" id="KW-1185">Reference proteome</keyword>
<comment type="caution">
    <text evidence="1">The sequence shown here is derived from an EMBL/GenBank/DDBJ whole genome shotgun (WGS) entry which is preliminary data.</text>
</comment>
<dbReference type="PANTHER" id="PTHR30348:SF13">
    <property type="entry name" value="UPF0759 PROTEIN YUNF"/>
    <property type="match status" value="1"/>
</dbReference>
<reference evidence="1 2" key="1">
    <citation type="journal article" date="2023" name="Int. J. Syst. Evol. Microbiol.">
        <title>Ligilactobacillus ubinensis sp. nov., a novel species isolated from the wild ferment of a durian fruit (Durio zibethinus).</title>
        <authorList>
            <person name="Heng Y.C."/>
            <person name="Menon N."/>
            <person name="Chen B."/>
            <person name="Loo B.Z.L."/>
            <person name="Wong G.W.J."/>
            <person name="Lim A.C.H."/>
            <person name="Silvaraju S."/>
            <person name="Kittelmann S."/>
        </authorList>
    </citation>
    <scope>NUCLEOTIDE SEQUENCE [LARGE SCALE GENOMIC DNA]</scope>
    <source>
        <strain evidence="1 2">WILCCON 0076</strain>
    </source>
</reference>
<dbReference type="Proteomes" id="UP001139006">
    <property type="component" value="Unassembled WGS sequence"/>
</dbReference>
<dbReference type="PANTHER" id="PTHR30348">
    <property type="entry name" value="UNCHARACTERIZED PROTEIN YECE"/>
    <property type="match status" value="1"/>
</dbReference>
<dbReference type="RefSeq" id="WP_253359750.1">
    <property type="nucleotide sequence ID" value="NZ_JAIULA010000006.1"/>
</dbReference>
<protein>
    <submittedName>
        <fullName evidence="1">DUF72 domain-containing protein</fullName>
    </submittedName>
</protein>
<evidence type="ECO:0000313" key="1">
    <source>
        <dbReference type="EMBL" id="MCP0886541.1"/>
    </source>
</evidence>
<dbReference type="Pfam" id="PF01904">
    <property type="entry name" value="DUF72"/>
    <property type="match status" value="1"/>
</dbReference>
<dbReference type="InterPro" id="IPR036520">
    <property type="entry name" value="UPF0759_sf"/>
</dbReference>